<dbReference type="PANTHER" id="PTHR35936:SF32">
    <property type="entry name" value="MEMBRANE-BOUND LYTIC MUREIN TRANSGLYCOSYLASE F"/>
    <property type="match status" value="1"/>
</dbReference>
<comment type="similarity">
    <text evidence="8">In the C-terminal section; belongs to the transglycosylase Slt family.</text>
</comment>
<proteinExistence type="inferred from homology"/>
<feature type="transmembrane region" description="Helical" evidence="9">
    <location>
        <begin position="12"/>
        <end position="28"/>
    </location>
</feature>
<evidence type="ECO:0000313" key="11">
    <source>
        <dbReference type="EMBL" id="MEM5534882.1"/>
    </source>
</evidence>
<dbReference type="Gene3D" id="1.10.530.10">
    <property type="match status" value="1"/>
</dbReference>
<dbReference type="InterPro" id="IPR008258">
    <property type="entry name" value="Transglycosylase_SLT_dom_1"/>
</dbReference>
<gene>
    <name evidence="8 11" type="primary">mltF</name>
    <name evidence="11" type="ORF">WNY58_00630</name>
</gene>
<comment type="caution">
    <text evidence="11">The sequence shown here is derived from an EMBL/GenBank/DDBJ whole genome shotgun (WGS) entry which is preliminary data.</text>
</comment>
<dbReference type="SMART" id="SM00062">
    <property type="entry name" value="PBPb"/>
    <property type="match status" value="1"/>
</dbReference>
<comment type="catalytic activity">
    <reaction evidence="8">
        <text>Exolytic cleavage of the (1-&gt;4)-beta-glycosidic linkage between N-acetylmuramic acid (MurNAc) and N-acetylglucosamine (GlcNAc) residues in peptidoglycan, from either the reducing or the non-reducing ends of the peptidoglycan chains, with concomitant formation of a 1,6-anhydrobond in the MurNAc residue.</text>
        <dbReference type="EC" id="4.2.2.n1"/>
    </reaction>
</comment>
<keyword evidence="9" id="KW-1133">Transmembrane helix</keyword>
<dbReference type="NCBIfam" id="NF008112">
    <property type="entry name" value="PRK10859.1"/>
    <property type="match status" value="1"/>
</dbReference>
<dbReference type="Pfam" id="PF00497">
    <property type="entry name" value="SBP_bac_3"/>
    <property type="match status" value="1"/>
</dbReference>
<keyword evidence="7 8" id="KW-0961">Cell wall biogenesis/degradation</keyword>
<protein>
    <recommendedName>
        <fullName evidence="8">Membrane-bound lytic murein transglycosylase F</fullName>
        <ecNumber evidence="8">4.2.2.n1</ecNumber>
    </recommendedName>
    <alternativeName>
        <fullName evidence="8">Murein lyase F</fullName>
    </alternativeName>
</protein>
<comment type="function">
    <text evidence="8">Murein-degrading enzyme that degrades murein glycan strands and insoluble, high-molecular weight murein sacculi, with the concomitant formation of a 1,6-anhydromuramoyl product. Lytic transglycosylases (LTs) play an integral role in the metabolism of the peptidoglycan (PG) sacculus. Their lytic action creates space within the PG sacculus to allow for its expansion as well as for the insertion of various structures such as secretion systems and flagella.</text>
</comment>
<dbReference type="Gene3D" id="3.40.190.10">
    <property type="entry name" value="Periplasmic binding protein-like II"/>
    <property type="match status" value="2"/>
</dbReference>
<keyword evidence="5 8" id="KW-0998">Cell outer membrane</keyword>
<organism evidence="11 12">
    <name type="scientific">Neptuniibacter pectenicola</name>
    <dbReference type="NCBI Taxonomy" id="1806669"/>
    <lineage>
        <taxon>Bacteria</taxon>
        <taxon>Pseudomonadati</taxon>
        <taxon>Pseudomonadota</taxon>
        <taxon>Gammaproteobacteria</taxon>
        <taxon>Oceanospirillales</taxon>
        <taxon>Oceanospirillaceae</taxon>
        <taxon>Neptuniibacter</taxon>
    </lineage>
</organism>
<dbReference type="CDD" id="cd01009">
    <property type="entry name" value="PBP2_YfhD_N"/>
    <property type="match status" value="1"/>
</dbReference>
<evidence type="ECO:0000256" key="7">
    <source>
        <dbReference type="ARBA" id="ARBA00023316"/>
    </source>
</evidence>
<dbReference type="EMBL" id="JBBMRA010000001">
    <property type="protein sequence ID" value="MEM5534882.1"/>
    <property type="molecule type" value="Genomic_DNA"/>
</dbReference>
<feature type="active site" evidence="8">
    <location>
        <position position="317"/>
    </location>
</feature>
<keyword evidence="4 8" id="KW-0472">Membrane</keyword>
<dbReference type="RefSeq" id="WP_342853391.1">
    <property type="nucleotide sequence ID" value="NZ_JBBMRA010000001.1"/>
</dbReference>
<comment type="similarity">
    <text evidence="2">Belongs to the bacterial solute-binding protein 3 family.</text>
</comment>
<dbReference type="SUPFAM" id="SSF53850">
    <property type="entry name" value="Periplasmic binding protein-like II"/>
    <property type="match status" value="1"/>
</dbReference>
<comment type="similarity">
    <text evidence="8">In the N-terminal section; belongs to the bacterial solute-binding protein 3 family.</text>
</comment>
<sequence>MFDISRKKDAIQALVIFLMFCIPVLLSWNSKTQLGAIIESGSLKMVTRNSPSTYFIEKGEPAGFEYDLAKAYAEHLGIKLELVLPESFSGIFSTMKARNGHIAGAMLTVTDDREKAFEFSAPFLTTTAAVVYRTTKGVKAPKDLNDLVARDKTILVLANSSHAELLARLQTTHPTLKWKESSEHSAVELLEKLHNKEIDYTVVDSITFDAQKSFFPGLQKAFDLNEPQDLAWILNPHSDRSLKSSVDRFMALESTQKLIKKLKKKYFNRFNPLNFYDTASFKEDMEERFPKIEQYFYMAEQETDIDWQLLAAIAYQESHWNPDAVSPTGVKGIMMLTNDAASEVGVTDRTDPQQSIIGGAHYLVSVMNKIPERIKQPDHTWFALAGYNIGYGHLEDARVLTSRAGLNPDKWDDVKQHLPLLTKERYFNTVRYGYARGYEPVHYVSNIRKYMKLLSWEVQVRQAKRQSEEADMNPDHPSWDDTAVVKDILPTL</sequence>
<keyword evidence="3 8" id="KW-0732">Signal</keyword>
<evidence type="ECO:0000256" key="9">
    <source>
        <dbReference type="SAM" id="Phobius"/>
    </source>
</evidence>
<dbReference type="GO" id="GO:0016829">
    <property type="term" value="F:lyase activity"/>
    <property type="evidence" value="ECO:0007669"/>
    <property type="project" value="UniProtKB-KW"/>
</dbReference>
<accession>A0ABU9TNQ9</accession>
<keyword evidence="9" id="KW-0812">Transmembrane</keyword>
<evidence type="ECO:0000256" key="3">
    <source>
        <dbReference type="ARBA" id="ARBA00022729"/>
    </source>
</evidence>
<evidence type="ECO:0000313" key="12">
    <source>
        <dbReference type="Proteomes" id="UP001449225"/>
    </source>
</evidence>
<dbReference type="InterPro" id="IPR023703">
    <property type="entry name" value="MltF"/>
</dbReference>
<evidence type="ECO:0000256" key="8">
    <source>
        <dbReference type="HAMAP-Rule" id="MF_02016"/>
    </source>
</evidence>
<evidence type="ECO:0000256" key="6">
    <source>
        <dbReference type="ARBA" id="ARBA00023239"/>
    </source>
</evidence>
<evidence type="ECO:0000259" key="10">
    <source>
        <dbReference type="SMART" id="SM00062"/>
    </source>
</evidence>
<dbReference type="HAMAP" id="MF_02016">
    <property type="entry name" value="MltF"/>
    <property type="match status" value="1"/>
</dbReference>
<name>A0ABU9TNQ9_9GAMM</name>
<dbReference type="CDD" id="cd13403">
    <property type="entry name" value="MLTF-like"/>
    <property type="match status" value="1"/>
</dbReference>
<dbReference type="SUPFAM" id="SSF53955">
    <property type="entry name" value="Lysozyme-like"/>
    <property type="match status" value="1"/>
</dbReference>
<feature type="region of interest" description="LT domain" evidence="8">
    <location>
        <begin position="271"/>
        <end position="492"/>
    </location>
</feature>
<evidence type="ECO:0000256" key="5">
    <source>
        <dbReference type="ARBA" id="ARBA00023237"/>
    </source>
</evidence>
<comment type="subcellular location">
    <subcellularLocation>
        <location evidence="8">Cell outer membrane</location>
        <topology evidence="8">Peripheral membrane protein</topology>
    </subcellularLocation>
    <text evidence="8">Attached to the inner leaflet of the outer membrane.</text>
</comment>
<evidence type="ECO:0000256" key="4">
    <source>
        <dbReference type="ARBA" id="ARBA00023136"/>
    </source>
</evidence>
<dbReference type="PANTHER" id="PTHR35936">
    <property type="entry name" value="MEMBRANE-BOUND LYTIC MUREIN TRANSGLYCOSYLASE F"/>
    <property type="match status" value="1"/>
</dbReference>
<dbReference type="EC" id="4.2.2.n1" evidence="8"/>
<dbReference type="Pfam" id="PF01464">
    <property type="entry name" value="SLT"/>
    <property type="match status" value="1"/>
</dbReference>
<dbReference type="InterPro" id="IPR001638">
    <property type="entry name" value="Solute-binding_3/MltF_N"/>
</dbReference>
<evidence type="ECO:0000256" key="1">
    <source>
        <dbReference type="ARBA" id="ARBA00007734"/>
    </source>
</evidence>
<dbReference type="Proteomes" id="UP001449225">
    <property type="component" value="Unassembled WGS sequence"/>
</dbReference>
<keyword evidence="6 8" id="KW-0456">Lyase</keyword>
<keyword evidence="12" id="KW-1185">Reference proteome</keyword>
<dbReference type="InterPro" id="IPR023346">
    <property type="entry name" value="Lysozyme-like_dom_sf"/>
</dbReference>
<comment type="similarity">
    <text evidence="1">Belongs to the transglycosylase Slt family.</text>
</comment>
<evidence type="ECO:0000256" key="2">
    <source>
        <dbReference type="ARBA" id="ARBA00010333"/>
    </source>
</evidence>
<comment type="domain">
    <text evidence="8">The N-terminal domain does not have lytic activity and probably modulates enzymatic activity. The C-terminal domain is the catalytic active domain.</text>
</comment>
<comment type="caution">
    <text evidence="8">Lacks conserved residue(s) required for the propagation of feature annotation.</text>
</comment>
<dbReference type="InterPro" id="IPR000189">
    <property type="entry name" value="Transglyc_AS"/>
</dbReference>
<feature type="domain" description="Solute-binding protein family 3/N-terminal" evidence="10">
    <location>
        <begin position="42"/>
        <end position="269"/>
    </location>
</feature>
<dbReference type="PROSITE" id="PS00922">
    <property type="entry name" value="TRANSGLYCOSYLASE"/>
    <property type="match status" value="1"/>
</dbReference>
<reference evidence="11 12" key="1">
    <citation type="submission" date="2024-03" db="EMBL/GenBank/DDBJ databases">
        <title>Community enrichment and isolation of bacterial strains for fucoidan degradation.</title>
        <authorList>
            <person name="Sichert A."/>
        </authorList>
    </citation>
    <scope>NUCLEOTIDE SEQUENCE [LARGE SCALE GENOMIC DNA]</scope>
    <source>
        <strain evidence="11 12">AS76</strain>
    </source>
</reference>